<gene>
    <name evidence="2" type="ORF">PACLA_8A039539</name>
</gene>
<dbReference type="InterPro" id="IPR043128">
    <property type="entry name" value="Rev_trsase/Diguanyl_cyclase"/>
</dbReference>
<dbReference type="AlphaFoldDB" id="A0A6S7H2V0"/>
<dbReference type="SUPFAM" id="SSF56672">
    <property type="entry name" value="DNA/RNA polymerases"/>
    <property type="match status" value="1"/>
</dbReference>
<evidence type="ECO:0000259" key="1">
    <source>
        <dbReference type="Pfam" id="PF00078"/>
    </source>
</evidence>
<dbReference type="Gene3D" id="3.10.10.10">
    <property type="entry name" value="HIV Type 1 Reverse Transcriptase, subunit A, domain 1"/>
    <property type="match status" value="1"/>
</dbReference>
<dbReference type="EMBL" id="CACRXK020001702">
    <property type="protein sequence ID" value="CAB3990661.1"/>
    <property type="molecule type" value="Genomic_DNA"/>
</dbReference>
<keyword evidence="3" id="KW-1185">Reference proteome</keyword>
<evidence type="ECO:0000313" key="3">
    <source>
        <dbReference type="Proteomes" id="UP001152795"/>
    </source>
</evidence>
<comment type="caution">
    <text evidence="2">The sequence shown here is derived from an EMBL/GenBank/DDBJ whole genome shotgun (WGS) entry which is preliminary data.</text>
</comment>
<reference evidence="2" key="1">
    <citation type="submission" date="2020-04" db="EMBL/GenBank/DDBJ databases">
        <authorList>
            <person name="Alioto T."/>
            <person name="Alioto T."/>
            <person name="Gomez Garrido J."/>
        </authorList>
    </citation>
    <scope>NUCLEOTIDE SEQUENCE</scope>
    <source>
        <strain evidence="2">A484AB</strain>
    </source>
</reference>
<dbReference type="PANTHER" id="PTHR37984:SF9">
    <property type="entry name" value="INTEGRASE CATALYTIC DOMAIN-CONTAINING PROTEIN"/>
    <property type="match status" value="1"/>
</dbReference>
<feature type="domain" description="Reverse transcriptase" evidence="1">
    <location>
        <begin position="19"/>
        <end position="144"/>
    </location>
</feature>
<proteinExistence type="predicted"/>
<evidence type="ECO:0000313" key="2">
    <source>
        <dbReference type="EMBL" id="CAB3990661.1"/>
    </source>
</evidence>
<protein>
    <recommendedName>
        <fullName evidence="1">Reverse transcriptase domain-containing protein</fullName>
    </recommendedName>
</protein>
<dbReference type="PANTHER" id="PTHR37984">
    <property type="entry name" value="PROTEIN CBG26694"/>
    <property type="match status" value="1"/>
</dbReference>
<dbReference type="Proteomes" id="UP001152795">
    <property type="component" value="Unassembled WGS sequence"/>
</dbReference>
<dbReference type="Pfam" id="PF00078">
    <property type="entry name" value="RVT_1"/>
    <property type="match status" value="1"/>
</dbReference>
<sequence length="287" mass="32778">MSMANKAILRPYTQLLTMEDVINKFQGAKKFSKLGLREAYHQFELTTESRKITTFYGPDGLYRYKRLNYGTKSAQDILQNEMRSILAGIPYQINIADDILIAGSTKEHDQALKLVLTRLQDNGMTVNTKKCQFDVEDTPFIGLIFNKKGIQPDPTKVEALHLAGPLKSKEELRSLLGMAGFSERFIPNYAKVTAPLQELLKEGTRDWDEKHQRAFEQLQQALQEDTITTIRDWSRNATSGGYIQALVVLELFFCGRDRQPKVSALLYSNHEALAHQNPTIQLPRERR</sequence>
<dbReference type="CDD" id="cd01647">
    <property type="entry name" value="RT_LTR"/>
    <property type="match status" value="1"/>
</dbReference>
<organism evidence="2 3">
    <name type="scientific">Paramuricea clavata</name>
    <name type="common">Red gorgonian</name>
    <name type="synonym">Violescent sea-whip</name>
    <dbReference type="NCBI Taxonomy" id="317549"/>
    <lineage>
        <taxon>Eukaryota</taxon>
        <taxon>Metazoa</taxon>
        <taxon>Cnidaria</taxon>
        <taxon>Anthozoa</taxon>
        <taxon>Octocorallia</taxon>
        <taxon>Malacalcyonacea</taxon>
        <taxon>Plexauridae</taxon>
        <taxon>Paramuricea</taxon>
    </lineage>
</organism>
<dbReference type="InterPro" id="IPR050951">
    <property type="entry name" value="Retrovirus_Pol_polyprotein"/>
</dbReference>
<dbReference type="Gene3D" id="3.30.70.270">
    <property type="match status" value="2"/>
</dbReference>
<dbReference type="OrthoDB" id="775972at2759"/>
<dbReference type="InterPro" id="IPR043502">
    <property type="entry name" value="DNA/RNA_pol_sf"/>
</dbReference>
<name>A0A6S7H2V0_PARCT</name>
<accession>A0A6S7H2V0</accession>
<dbReference type="InterPro" id="IPR000477">
    <property type="entry name" value="RT_dom"/>
</dbReference>